<dbReference type="GO" id="GO:0003677">
    <property type="term" value="F:DNA binding"/>
    <property type="evidence" value="ECO:0007669"/>
    <property type="project" value="UniProtKB-KW"/>
</dbReference>
<sequence length="115" mass="13001">MNDELAIARLKALADPARLRLVRLLAELPDEHTVRDPRCGAALGACFCHLQERLGLAAPTVSHHLKVLREAGLIEVVRAGRWSYYRLQPAGLEGLLHDLETLRTSHRLRRLERAR</sequence>
<reference evidence="5 6" key="1">
    <citation type="submission" date="2019-07" db="EMBL/GenBank/DDBJ databases">
        <title>Whole genome shotgun sequence of Meiothermus hypogaeus NBRC 106114.</title>
        <authorList>
            <person name="Hosoyama A."/>
            <person name="Uohara A."/>
            <person name="Ohji S."/>
            <person name="Ichikawa N."/>
        </authorList>
    </citation>
    <scope>NUCLEOTIDE SEQUENCE [LARGE SCALE GENOMIC DNA]</scope>
    <source>
        <strain evidence="5 6">NBRC 106114</strain>
    </source>
</reference>
<dbReference type="Pfam" id="PF01022">
    <property type="entry name" value="HTH_5"/>
    <property type="match status" value="1"/>
</dbReference>
<keyword evidence="1" id="KW-0805">Transcription regulation</keyword>
<dbReference type="PANTHER" id="PTHR33154">
    <property type="entry name" value="TRANSCRIPTIONAL REGULATOR, ARSR FAMILY"/>
    <property type="match status" value="1"/>
</dbReference>
<evidence type="ECO:0000259" key="4">
    <source>
        <dbReference type="PROSITE" id="PS50987"/>
    </source>
</evidence>
<name>A0A511R4R5_9DEIN</name>
<dbReference type="RefSeq" id="WP_119342116.1">
    <property type="nucleotide sequence ID" value="NZ_BJXL01000114.1"/>
</dbReference>
<dbReference type="SMART" id="SM00418">
    <property type="entry name" value="HTH_ARSR"/>
    <property type="match status" value="1"/>
</dbReference>
<evidence type="ECO:0000313" key="6">
    <source>
        <dbReference type="Proteomes" id="UP000321197"/>
    </source>
</evidence>
<evidence type="ECO:0000256" key="2">
    <source>
        <dbReference type="ARBA" id="ARBA00023125"/>
    </source>
</evidence>
<dbReference type="OrthoDB" id="9799175at2"/>
<dbReference type="PANTHER" id="PTHR33154:SF18">
    <property type="entry name" value="ARSENICAL RESISTANCE OPERON REPRESSOR"/>
    <property type="match status" value="1"/>
</dbReference>
<protein>
    <submittedName>
        <fullName evidence="5">Transcriptional regulator</fullName>
    </submittedName>
</protein>
<evidence type="ECO:0000256" key="3">
    <source>
        <dbReference type="ARBA" id="ARBA00023163"/>
    </source>
</evidence>
<dbReference type="InterPro" id="IPR036388">
    <property type="entry name" value="WH-like_DNA-bd_sf"/>
</dbReference>
<dbReference type="PROSITE" id="PS50987">
    <property type="entry name" value="HTH_ARSR_2"/>
    <property type="match status" value="1"/>
</dbReference>
<dbReference type="InterPro" id="IPR051081">
    <property type="entry name" value="HTH_MetalResp_TranReg"/>
</dbReference>
<dbReference type="Proteomes" id="UP000321197">
    <property type="component" value="Unassembled WGS sequence"/>
</dbReference>
<keyword evidence="3" id="KW-0804">Transcription</keyword>
<dbReference type="Gene3D" id="1.10.10.10">
    <property type="entry name" value="Winged helix-like DNA-binding domain superfamily/Winged helix DNA-binding domain"/>
    <property type="match status" value="1"/>
</dbReference>
<accession>A0A511R4R5</accession>
<dbReference type="GO" id="GO:0003700">
    <property type="term" value="F:DNA-binding transcription factor activity"/>
    <property type="evidence" value="ECO:0007669"/>
    <property type="project" value="InterPro"/>
</dbReference>
<dbReference type="SUPFAM" id="SSF46785">
    <property type="entry name" value="Winged helix' DNA-binding domain"/>
    <property type="match status" value="1"/>
</dbReference>
<dbReference type="EMBL" id="BJXL01000114">
    <property type="protein sequence ID" value="GEM84603.1"/>
    <property type="molecule type" value="Genomic_DNA"/>
</dbReference>
<evidence type="ECO:0000313" key="5">
    <source>
        <dbReference type="EMBL" id="GEM84603.1"/>
    </source>
</evidence>
<gene>
    <name evidence="5" type="ORF">MHY01S_27690</name>
</gene>
<dbReference type="NCBIfam" id="NF033788">
    <property type="entry name" value="HTH_metalloreg"/>
    <property type="match status" value="1"/>
</dbReference>
<organism evidence="5 6">
    <name type="scientific">Meiothermus hypogaeus NBRC 106114</name>
    <dbReference type="NCBI Taxonomy" id="1227553"/>
    <lineage>
        <taxon>Bacteria</taxon>
        <taxon>Thermotogati</taxon>
        <taxon>Deinococcota</taxon>
        <taxon>Deinococci</taxon>
        <taxon>Thermales</taxon>
        <taxon>Thermaceae</taxon>
        <taxon>Meiothermus</taxon>
    </lineage>
</organism>
<comment type="caution">
    <text evidence="5">The sequence shown here is derived from an EMBL/GenBank/DDBJ whole genome shotgun (WGS) entry which is preliminary data.</text>
</comment>
<dbReference type="InterPro" id="IPR011991">
    <property type="entry name" value="ArsR-like_HTH"/>
</dbReference>
<dbReference type="CDD" id="cd00090">
    <property type="entry name" value="HTH_ARSR"/>
    <property type="match status" value="1"/>
</dbReference>
<dbReference type="InterPro" id="IPR036390">
    <property type="entry name" value="WH_DNA-bd_sf"/>
</dbReference>
<keyword evidence="2" id="KW-0238">DNA-binding</keyword>
<evidence type="ECO:0000256" key="1">
    <source>
        <dbReference type="ARBA" id="ARBA00023015"/>
    </source>
</evidence>
<dbReference type="InterPro" id="IPR001845">
    <property type="entry name" value="HTH_ArsR_DNA-bd_dom"/>
</dbReference>
<dbReference type="AlphaFoldDB" id="A0A511R4R5"/>
<feature type="domain" description="HTH arsR-type" evidence="4">
    <location>
        <begin position="1"/>
        <end position="107"/>
    </location>
</feature>
<proteinExistence type="predicted"/>